<dbReference type="EMBL" id="FRXO01000012">
    <property type="protein sequence ID" value="SHO67262.1"/>
    <property type="molecule type" value="Genomic_DNA"/>
</dbReference>
<dbReference type="InterPro" id="IPR045443">
    <property type="entry name" value="DUF6504"/>
</dbReference>
<keyword evidence="5" id="KW-1185">Reference proteome</keyword>
<name>A0A1M7ZR07_9HYPH</name>
<feature type="domain" description="DUF6504" evidence="3">
    <location>
        <begin position="434"/>
        <end position="506"/>
    </location>
</feature>
<evidence type="ECO:0000313" key="4">
    <source>
        <dbReference type="EMBL" id="SHO67262.1"/>
    </source>
</evidence>
<dbReference type="GO" id="GO:0006281">
    <property type="term" value="P:DNA repair"/>
    <property type="evidence" value="ECO:0007669"/>
    <property type="project" value="TreeGrafter"/>
</dbReference>
<dbReference type="Pfam" id="PF20114">
    <property type="entry name" value="DUF6504"/>
    <property type="match status" value="1"/>
</dbReference>
<dbReference type="PANTHER" id="PTHR35369:SF2">
    <property type="entry name" value="BLR3025 PROTEIN"/>
    <property type="match status" value="1"/>
</dbReference>
<keyword evidence="1" id="KW-0227">DNA damage</keyword>
<gene>
    <name evidence="4" type="ORF">SAMN02745172_03937</name>
</gene>
<dbReference type="PANTHER" id="PTHR35369">
    <property type="entry name" value="BLR3025 PROTEIN-RELATED"/>
    <property type="match status" value="1"/>
</dbReference>
<organism evidence="4 5">
    <name type="scientific">Pseudoxanthobacter soli DSM 19599</name>
    <dbReference type="NCBI Taxonomy" id="1123029"/>
    <lineage>
        <taxon>Bacteria</taxon>
        <taxon>Pseudomonadati</taxon>
        <taxon>Pseudomonadota</taxon>
        <taxon>Alphaproteobacteria</taxon>
        <taxon>Hyphomicrobiales</taxon>
        <taxon>Segnochrobactraceae</taxon>
        <taxon>Pseudoxanthobacter</taxon>
    </lineage>
</organism>
<sequence>MRAGLRAGIPATRARIMVPGLAVEDADPGGDAEALERLAVWMQQRYAPVVAVDPPDGIVIETSGADHLHGGEAAMLADIVDRLAASGIAARAAIADSWGAAHGLARYGQGRQDIARHDIARQDIARQDIARQDAPQDLTRPDQTQRQGSSRSGSMRRGPAQPVRPTYVSLPGQAGADIAALPLAALRLAAGTAAGLRLLGFRSVADVEAAPRAPLALRFGPEPGLRLDQAFGRIAEPIDPLRPPDPVEVRRAFAEPISSAETIARHIGLIAGRLCEVLEARGLGARRLDLLCHRVDGTLQAVRVGTALPVRDVRHLGRLLCDRIETIAPGFGIEAMTLAVPMAEPLANRQAAASFSGEAAADISDLVDTLANRVGEHRLYRAAPVASDLPERSVGRVPPLAPETGATWTDPWPRPTRLLARPEPIETLTVLPDHPPSFFVWRGERQRVKRADGPERIFGEWWVREEETTMVRDYFRVEAESGERYWIFRAGNGEDPATGSHRWFLHGLFG</sequence>
<evidence type="ECO:0000313" key="5">
    <source>
        <dbReference type="Proteomes" id="UP000186406"/>
    </source>
</evidence>
<proteinExistence type="predicted"/>
<feature type="region of interest" description="Disordered" evidence="2">
    <location>
        <begin position="130"/>
        <end position="168"/>
    </location>
</feature>
<dbReference type="CDD" id="cd03468">
    <property type="entry name" value="PolY_like"/>
    <property type="match status" value="1"/>
</dbReference>
<dbReference type="STRING" id="1123029.SAMN02745172_03937"/>
<dbReference type="AlphaFoldDB" id="A0A1M7ZR07"/>
<evidence type="ECO:0000256" key="1">
    <source>
        <dbReference type="ARBA" id="ARBA00022763"/>
    </source>
</evidence>
<feature type="compositionally biased region" description="Low complexity" evidence="2">
    <location>
        <begin position="144"/>
        <end position="158"/>
    </location>
</feature>
<dbReference type="Proteomes" id="UP000186406">
    <property type="component" value="Unassembled WGS sequence"/>
</dbReference>
<feature type="region of interest" description="Disordered" evidence="2">
    <location>
        <begin position="391"/>
        <end position="415"/>
    </location>
</feature>
<reference evidence="4 5" key="1">
    <citation type="submission" date="2016-12" db="EMBL/GenBank/DDBJ databases">
        <authorList>
            <person name="Song W.-J."/>
            <person name="Kurnit D.M."/>
        </authorList>
    </citation>
    <scope>NUCLEOTIDE SEQUENCE [LARGE SCALE GENOMIC DNA]</scope>
    <source>
        <strain evidence="4 5">DSM 19599</strain>
    </source>
</reference>
<evidence type="ECO:0000256" key="2">
    <source>
        <dbReference type="SAM" id="MobiDB-lite"/>
    </source>
</evidence>
<evidence type="ECO:0000259" key="3">
    <source>
        <dbReference type="Pfam" id="PF20114"/>
    </source>
</evidence>
<dbReference type="InterPro" id="IPR050356">
    <property type="entry name" value="SulA_CellDiv_inhibitor"/>
</dbReference>
<dbReference type="InterPro" id="IPR043502">
    <property type="entry name" value="DNA/RNA_pol_sf"/>
</dbReference>
<accession>A0A1M7ZR07</accession>
<dbReference type="SUPFAM" id="SSF56672">
    <property type="entry name" value="DNA/RNA polymerases"/>
    <property type="match status" value="1"/>
</dbReference>
<protein>
    <submittedName>
        <fullName evidence="4">Protein ImuB</fullName>
    </submittedName>
</protein>